<keyword evidence="11" id="KW-0325">Glycoprotein</keyword>
<evidence type="ECO:0000256" key="9">
    <source>
        <dbReference type="ARBA" id="ARBA00022989"/>
    </source>
</evidence>
<keyword evidence="15" id="KW-1185">Reference proteome</keyword>
<dbReference type="InterPro" id="IPR025287">
    <property type="entry name" value="WAK_GUB"/>
</dbReference>
<dbReference type="Pfam" id="PF00069">
    <property type="entry name" value="Pkinase"/>
    <property type="match status" value="1"/>
</dbReference>
<gene>
    <name evidence="16" type="primary">LOC125421477</name>
</gene>
<evidence type="ECO:0000256" key="12">
    <source>
        <dbReference type="PROSITE-ProRule" id="PRU10141"/>
    </source>
</evidence>
<dbReference type="PROSITE" id="PS00107">
    <property type="entry name" value="PROTEIN_KINASE_ATP"/>
    <property type="match status" value="1"/>
</dbReference>
<comment type="subcellular location">
    <subcellularLocation>
        <location evidence="1">Membrane</location>
        <topology evidence="1">Single-pass type I membrane protein</topology>
    </subcellularLocation>
</comment>
<dbReference type="RefSeq" id="XP_048326591.2">
    <property type="nucleotide sequence ID" value="XM_048470634.2"/>
</dbReference>
<keyword evidence="3" id="KW-0808">Transferase</keyword>
<dbReference type="InterPro" id="IPR008271">
    <property type="entry name" value="Ser/Thr_kinase_AS"/>
</dbReference>
<feature type="transmembrane region" description="Helical" evidence="13">
    <location>
        <begin position="242"/>
        <end position="258"/>
    </location>
</feature>
<dbReference type="Proteomes" id="UP001652623">
    <property type="component" value="Chromosome 8"/>
</dbReference>
<evidence type="ECO:0000256" key="3">
    <source>
        <dbReference type="ARBA" id="ARBA00022679"/>
    </source>
</evidence>
<evidence type="ECO:0000256" key="13">
    <source>
        <dbReference type="SAM" id="Phobius"/>
    </source>
</evidence>
<dbReference type="Gene3D" id="1.10.510.10">
    <property type="entry name" value="Transferase(Phosphotransferase) domain 1"/>
    <property type="match status" value="1"/>
</dbReference>
<dbReference type="CDD" id="cd14066">
    <property type="entry name" value="STKc_IRAK"/>
    <property type="match status" value="1"/>
</dbReference>
<keyword evidence="9 13" id="KW-1133">Transmembrane helix</keyword>
<dbReference type="PROSITE" id="PS00108">
    <property type="entry name" value="PROTEIN_KINASE_ST"/>
    <property type="match status" value="1"/>
</dbReference>
<dbReference type="InterPro" id="IPR017441">
    <property type="entry name" value="Protein_kinase_ATP_BS"/>
</dbReference>
<evidence type="ECO:0000256" key="1">
    <source>
        <dbReference type="ARBA" id="ARBA00004479"/>
    </source>
</evidence>
<keyword evidence="2" id="KW-0723">Serine/threonine-protein kinase</keyword>
<dbReference type="SUPFAM" id="SSF56112">
    <property type="entry name" value="Protein kinase-like (PK-like)"/>
    <property type="match status" value="1"/>
</dbReference>
<evidence type="ECO:0000256" key="5">
    <source>
        <dbReference type="ARBA" id="ARBA00022729"/>
    </source>
</evidence>
<feature type="domain" description="Protein kinase" evidence="14">
    <location>
        <begin position="330"/>
        <end position="616"/>
    </location>
</feature>
<keyword evidence="4 13" id="KW-0812">Transmembrane</keyword>
<dbReference type="PANTHER" id="PTHR27009">
    <property type="entry name" value="RUST RESISTANCE KINASE LR10-RELATED"/>
    <property type="match status" value="1"/>
</dbReference>
<evidence type="ECO:0000256" key="6">
    <source>
        <dbReference type="ARBA" id="ARBA00022741"/>
    </source>
</evidence>
<evidence type="ECO:0000256" key="8">
    <source>
        <dbReference type="ARBA" id="ARBA00022840"/>
    </source>
</evidence>
<evidence type="ECO:0000259" key="14">
    <source>
        <dbReference type="PROSITE" id="PS50011"/>
    </source>
</evidence>
<dbReference type="InterPro" id="IPR000719">
    <property type="entry name" value="Prot_kinase_dom"/>
</dbReference>
<dbReference type="InterPro" id="IPR045874">
    <property type="entry name" value="LRK10/LRL21-25-like"/>
</dbReference>
<evidence type="ECO:0000256" key="10">
    <source>
        <dbReference type="ARBA" id="ARBA00023136"/>
    </source>
</evidence>
<dbReference type="InterPro" id="IPR011009">
    <property type="entry name" value="Kinase-like_dom_sf"/>
</dbReference>
<dbReference type="Pfam" id="PF13947">
    <property type="entry name" value="GUB_WAK_bind"/>
    <property type="match status" value="1"/>
</dbReference>
<organism evidence="15 16">
    <name type="scientific">Ziziphus jujuba</name>
    <name type="common">Chinese jujube</name>
    <name type="synonym">Ziziphus sativa</name>
    <dbReference type="NCBI Taxonomy" id="326968"/>
    <lineage>
        <taxon>Eukaryota</taxon>
        <taxon>Viridiplantae</taxon>
        <taxon>Streptophyta</taxon>
        <taxon>Embryophyta</taxon>
        <taxon>Tracheophyta</taxon>
        <taxon>Spermatophyta</taxon>
        <taxon>Magnoliopsida</taxon>
        <taxon>eudicotyledons</taxon>
        <taxon>Gunneridae</taxon>
        <taxon>Pentapetalae</taxon>
        <taxon>rosids</taxon>
        <taxon>fabids</taxon>
        <taxon>Rosales</taxon>
        <taxon>Rhamnaceae</taxon>
        <taxon>Paliureae</taxon>
        <taxon>Ziziphus</taxon>
    </lineage>
</organism>
<feature type="binding site" evidence="12">
    <location>
        <position position="358"/>
    </location>
    <ligand>
        <name>ATP</name>
        <dbReference type="ChEBI" id="CHEBI:30616"/>
    </ligand>
</feature>
<evidence type="ECO:0000256" key="11">
    <source>
        <dbReference type="ARBA" id="ARBA00023180"/>
    </source>
</evidence>
<feature type="transmembrane region" description="Helical" evidence="13">
    <location>
        <begin position="264"/>
        <end position="289"/>
    </location>
</feature>
<evidence type="ECO:0000256" key="2">
    <source>
        <dbReference type="ARBA" id="ARBA00022527"/>
    </source>
</evidence>
<dbReference type="GeneID" id="125421477"/>
<keyword evidence="6 12" id="KW-0547">Nucleotide-binding</keyword>
<protein>
    <submittedName>
        <fullName evidence="16">LEAF RUST 10 DISEASE-RESISTANCE LOCUS RECEPTOR-LIKE PROTEIN KINASE-like 2.4</fullName>
    </submittedName>
</protein>
<keyword evidence="10 13" id="KW-0472">Membrane</keyword>
<evidence type="ECO:0000256" key="4">
    <source>
        <dbReference type="ARBA" id="ARBA00022692"/>
    </source>
</evidence>
<proteinExistence type="predicted"/>
<dbReference type="PROSITE" id="PS50011">
    <property type="entry name" value="PROTEIN_KINASE_DOM"/>
    <property type="match status" value="1"/>
</dbReference>
<name>A0ABM3IEC0_ZIZJJ</name>
<dbReference type="SMART" id="SM00220">
    <property type="entry name" value="S_TKc"/>
    <property type="match status" value="1"/>
</dbReference>
<reference evidence="16" key="1">
    <citation type="submission" date="2025-08" db="UniProtKB">
        <authorList>
            <consortium name="RefSeq"/>
        </authorList>
    </citation>
    <scope>IDENTIFICATION</scope>
    <source>
        <tissue evidence="16">Seedling</tissue>
    </source>
</reference>
<evidence type="ECO:0000313" key="16">
    <source>
        <dbReference type="RefSeq" id="XP_048326591.2"/>
    </source>
</evidence>
<evidence type="ECO:0000313" key="15">
    <source>
        <dbReference type="Proteomes" id="UP001652623"/>
    </source>
</evidence>
<keyword evidence="8 12" id="KW-0067">ATP-binding</keyword>
<keyword evidence="5" id="KW-0732">Signal</keyword>
<accession>A0ABM3IEC0</accession>
<keyword evidence="7" id="KW-0418">Kinase</keyword>
<sequence length="627" mass="71273">MMIMPRENNVVALMFGILALSTLGFYLEASVAEAKNKAQCLPSSCGNIGNISFPFRLKDVDPPYCGDKRFELSCENNRTTLYLNNNSHKFYVLNISYGEACYYSSLQVIDANLDGNMCYFPLNPIQLPRYYLSDFNYITIVNCREPAVNSSIYIDASPCINFNSSSSSNSPKSYFYVLSSDSLVADINWDSCYVQVSYPATEFDTTGKTIVEICQQYLFMGFTFHTSEYGCGLHSLTWKQRIEIFFINLLMFFVYLWSNHRRTVIGSAIFLGAIIVGRTLLGFLCLFALCKRRLRQRHLSGDDTIEEFLQSQTNLMPIRYSYSQIKQMTKVFTSKLGQGGYGAVYKGKLRSGHPVAIKVLNMSKAKGQDFINEVATIGRIHHVNVVRLIGFCFDGSKQALVYEFMPNGSLDNLIFSNKEKSVQLSWKTMYDIAIGVARGIEYLHRGCDMQILHFDIKPHNILLDQNFVPKVSDFGLAKLFPVDDSIVSITAARGTMGYIAPELFYKNIGGISYKADVYSFGMMLMEIVGRRKNLNAFTEHSSKIYYPSWIYDRMNQGHNLELEVDTEAETRIVMKLLIVAFWCIQMKPMDRPSMGKVLEMLEAEVETLQMPSNPFLYPDEMSNDAND</sequence>
<dbReference type="Gene3D" id="3.30.200.20">
    <property type="entry name" value="Phosphorylase Kinase, domain 1"/>
    <property type="match status" value="1"/>
</dbReference>
<evidence type="ECO:0000256" key="7">
    <source>
        <dbReference type="ARBA" id="ARBA00022777"/>
    </source>
</evidence>